<dbReference type="Proteomes" id="UP001239909">
    <property type="component" value="Unassembled WGS sequence"/>
</dbReference>
<organism evidence="4 5">
    <name type="scientific">Paralimibaculum aggregatum</name>
    <dbReference type="NCBI Taxonomy" id="3036245"/>
    <lineage>
        <taxon>Bacteria</taxon>
        <taxon>Pseudomonadati</taxon>
        <taxon>Pseudomonadota</taxon>
        <taxon>Alphaproteobacteria</taxon>
        <taxon>Rhodobacterales</taxon>
        <taxon>Paracoccaceae</taxon>
        <taxon>Paralimibaculum</taxon>
    </lineage>
</organism>
<dbReference type="EMBL" id="BSYI01000048">
    <property type="protein sequence ID" value="GMG84995.1"/>
    <property type="molecule type" value="Genomic_DNA"/>
</dbReference>
<dbReference type="InterPro" id="IPR036736">
    <property type="entry name" value="ACP-like_sf"/>
</dbReference>
<dbReference type="PROSITE" id="PS00012">
    <property type="entry name" value="PHOSPHOPANTETHEINE"/>
    <property type="match status" value="1"/>
</dbReference>
<dbReference type="InterPro" id="IPR009081">
    <property type="entry name" value="PP-bd_ACP"/>
</dbReference>
<evidence type="ECO:0000256" key="1">
    <source>
        <dbReference type="ARBA" id="ARBA00022450"/>
    </source>
</evidence>
<sequence length="88" mass="9582">MASPELRQEVAALIIEALVIEDIAPEDIDPDAPLFGDGLGLDSIDALELAFAINQTYGFKLRSDDDRNGEIFASLNALARHIAENRTK</sequence>
<evidence type="ECO:0000313" key="5">
    <source>
        <dbReference type="Proteomes" id="UP001239909"/>
    </source>
</evidence>
<keyword evidence="2" id="KW-0597">Phosphoprotein</keyword>
<name>A0ABQ6LSD9_9RHOB</name>
<dbReference type="SUPFAM" id="SSF47336">
    <property type="entry name" value="ACP-like"/>
    <property type="match status" value="1"/>
</dbReference>
<evidence type="ECO:0000313" key="4">
    <source>
        <dbReference type="EMBL" id="GMG84995.1"/>
    </source>
</evidence>
<feature type="domain" description="Carrier" evidence="3">
    <location>
        <begin position="1"/>
        <end position="86"/>
    </location>
</feature>
<reference evidence="4 5" key="1">
    <citation type="submission" date="2023-04" db="EMBL/GenBank/DDBJ databases">
        <title>Marinoamorphus aggregata gen. nov., sp. Nov., isolate from tissue of brittle star Ophioplocus japonicus.</title>
        <authorList>
            <person name="Kawano K."/>
            <person name="Sawayama S."/>
            <person name="Nakagawa S."/>
        </authorList>
    </citation>
    <scope>NUCLEOTIDE SEQUENCE [LARGE SCALE GENOMIC DNA]</scope>
    <source>
        <strain evidence="4 5">NKW23</strain>
    </source>
</reference>
<dbReference type="Pfam" id="PF00550">
    <property type="entry name" value="PP-binding"/>
    <property type="match status" value="1"/>
</dbReference>
<evidence type="ECO:0000259" key="3">
    <source>
        <dbReference type="PROSITE" id="PS50075"/>
    </source>
</evidence>
<keyword evidence="1" id="KW-0596">Phosphopantetheine</keyword>
<dbReference type="NCBIfam" id="NF006617">
    <property type="entry name" value="PRK09184.1"/>
    <property type="match status" value="1"/>
</dbReference>
<dbReference type="Gene3D" id="1.10.1200.10">
    <property type="entry name" value="ACP-like"/>
    <property type="match status" value="1"/>
</dbReference>
<accession>A0ABQ6LSD9</accession>
<gene>
    <name evidence="4" type="primary">xanC</name>
    <name evidence="4" type="ORF">LNKW23_42110</name>
</gene>
<dbReference type="PROSITE" id="PS50075">
    <property type="entry name" value="CARRIER"/>
    <property type="match status" value="1"/>
</dbReference>
<keyword evidence="5" id="KW-1185">Reference proteome</keyword>
<protein>
    <submittedName>
        <fullName evidence="4">Xanthomonadin biosynthesis acyl carrier protein XanC</fullName>
    </submittedName>
</protein>
<proteinExistence type="predicted"/>
<comment type="caution">
    <text evidence="4">The sequence shown here is derived from an EMBL/GenBank/DDBJ whole genome shotgun (WGS) entry which is preliminary data.</text>
</comment>
<dbReference type="InterPro" id="IPR006162">
    <property type="entry name" value="Ppantetheine_attach_site"/>
</dbReference>
<evidence type="ECO:0000256" key="2">
    <source>
        <dbReference type="ARBA" id="ARBA00022553"/>
    </source>
</evidence>